<keyword evidence="9" id="KW-1185">Reference proteome</keyword>
<dbReference type="GO" id="GO:0007059">
    <property type="term" value="P:chromosome segregation"/>
    <property type="evidence" value="ECO:0007669"/>
    <property type="project" value="TreeGrafter"/>
</dbReference>
<dbReference type="GO" id="GO:0005634">
    <property type="term" value="C:nucleus"/>
    <property type="evidence" value="ECO:0007669"/>
    <property type="project" value="UniProtKB-SubCell"/>
</dbReference>
<feature type="compositionally biased region" description="Polar residues" evidence="6">
    <location>
        <begin position="209"/>
        <end position="218"/>
    </location>
</feature>
<feature type="compositionally biased region" description="Polar residues" evidence="6">
    <location>
        <begin position="225"/>
        <end position="251"/>
    </location>
</feature>
<feature type="compositionally biased region" description="Polar residues" evidence="6">
    <location>
        <begin position="470"/>
        <end position="487"/>
    </location>
</feature>
<feature type="compositionally biased region" description="Basic and acidic residues" evidence="6">
    <location>
        <begin position="353"/>
        <end position="369"/>
    </location>
</feature>
<evidence type="ECO:0000313" key="9">
    <source>
        <dbReference type="Proteomes" id="UP001186944"/>
    </source>
</evidence>
<dbReference type="InterPro" id="IPR028255">
    <property type="entry name" value="CENP-T"/>
</dbReference>
<keyword evidence="4" id="KW-0158">Chromosome</keyword>
<organism evidence="8 9">
    <name type="scientific">Pinctada imbricata</name>
    <name type="common">Atlantic pearl-oyster</name>
    <name type="synonym">Pinctada martensii</name>
    <dbReference type="NCBI Taxonomy" id="66713"/>
    <lineage>
        <taxon>Eukaryota</taxon>
        <taxon>Metazoa</taxon>
        <taxon>Spiralia</taxon>
        <taxon>Lophotrochozoa</taxon>
        <taxon>Mollusca</taxon>
        <taxon>Bivalvia</taxon>
        <taxon>Autobranchia</taxon>
        <taxon>Pteriomorphia</taxon>
        <taxon>Pterioida</taxon>
        <taxon>Pterioidea</taxon>
        <taxon>Pteriidae</taxon>
        <taxon>Pinctada</taxon>
    </lineage>
</organism>
<dbReference type="SUPFAM" id="SSF47113">
    <property type="entry name" value="Histone-fold"/>
    <property type="match status" value="1"/>
</dbReference>
<feature type="compositionally biased region" description="Polar residues" evidence="6">
    <location>
        <begin position="393"/>
        <end position="437"/>
    </location>
</feature>
<dbReference type="GO" id="GO:0000776">
    <property type="term" value="C:kinetochore"/>
    <property type="evidence" value="ECO:0007669"/>
    <property type="project" value="InterPro"/>
</dbReference>
<feature type="compositionally biased region" description="Polar residues" evidence="6">
    <location>
        <begin position="665"/>
        <end position="674"/>
    </location>
</feature>
<dbReference type="Pfam" id="PF15511">
    <property type="entry name" value="CENP-T_C"/>
    <property type="match status" value="1"/>
</dbReference>
<feature type="compositionally biased region" description="Low complexity" evidence="6">
    <location>
        <begin position="675"/>
        <end position="698"/>
    </location>
</feature>
<feature type="region of interest" description="Disordered" evidence="6">
    <location>
        <begin position="96"/>
        <end position="123"/>
    </location>
</feature>
<feature type="compositionally biased region" description="Polar residues" evidence="6">
    <location>
        <begin position="279"/>
        <end position="292"/>
    </location>
</feature>
<dbReference type="Gene3D" id="1.10.20.10">
    <property type="entry name" value="Histone, subunit A"/>
    <property type="match status" value="1"/>
</dbReference>
<comment type="caution">
    <text evidence="8">The sequence shown here is derived from an EMBL/GenBank/DDBJ whole genome shotgun (WGS) entry which is preliminary data.</text>
</comment>
<feature type="region of interest" description="Disordered" evidence="6">
    <location>
        <begin position="206"/>
        <end position="292"/>
    </location>
</feature>
<feature type="compositionally biased region" description="Polar residues" evidence="6">
    <location>
        <begin position="520"/>
        <end position="563"/>
    </location>
</feature>
<dbReference type="GO" id="GO:0051382">
    <property type="term" value="P:kinetochore assembly"/>
    <property type="evidence" value="ECO:0007669"/>
    <property type="project" value="InterPro"/>
</dbReference>
<dbReference type="InterPro" id="IPR035425">
    <property type="entry name" value="CENP-T/H4_C"/>
</dbReference>
<dbReference type="CDD" id="cd22920">
    <property type="entry name" value="HFD_CENP-T"/>
    <property type="match status" value="1"/>
</dbReference>
<evidence type="ECO:0000256" key="1">
    <source>
        <dbReference type="ARBA" id="ARBA00004123"/>
    </source>
</evidence>
<feature type="compositionally biased region" description="Polar residues" evidence="6">
    <location>
        <begin position="638"/>
        <end position="657"/>
    </location>
</feature>
<feature type="compositionally biased region" description="Polar residues" evidence="6">
    <location>
        <begin position="445"/>
        <end position="462"/>
    </location>
</feature>
<gene>
    <name evidence="8" type="ORF">FSP39_000348</name>
</gene>
<dbReference type="GO" id="GO:0000278">
    <property type="term" value="P:mitotic cell cycle"/>
    <property type="evidence" value="ECO:0007669"/>
    <property type="project" value="TreeGrafter"/>
</dbReference>
<evidence type="ECO:0000259" key="7">
    <source>
        <dbReference type="Pfam" id="PF15511"/>
    </source>
</evidence>
<dbReference type="GO" id="GO:0046982">
    <property type="term" value="F:protein heterodimerization activity"/>
    <property type="evidence" value="ECO:0007669"/>
    <property type="project" value="InterPro"/>
</dbReference>
<reference evidence="8" key="1">
    <citation type="submission" date="2019-08" db="EMBL/GenBank/DDBJ databases">
        <title>The improved chromosome-level genome for the pearl oyster Pinctada fucata martensii using PacBio sequencing and Hi-C.</title>
        <authorList>
            <person name="Zheng Z."/>
        </authorList>
    </citation>
    <scope>NUCLEOTIDE SEQUENCE</scope>
    <source>
        <strain evidence="8">ZZ-2019</strain>
        <tissue evidence="8">Adductor muscle</tissue>
    </source>
</reference>
<feature type="compositionally biased region" description="Basic and acidic residues" evidence="6">
    <location>
        <begin position="37"/>
        <end position="47"/>
    </location>
</feature>
<feature type="region of interest" description="Disordered" evidence="6">
    <location>
        <begin position="1"/>
        <end position="75"/>
    </location>
</feature>
<protein>
    <recommendedName>
        <fullName evidence="7">CENP-T/Histone H4 histone fold domain-containing protein</fullName>
    </recommendedName>
</protein>
<evidence type="ECO:0000256" key="6">
    <source>
        <dbReference type="SAM" id="MobiDB-lite"/>
    </source>
</evidence>
<feature type="compositionally biased region" description="Polar residues" evidence="6">
    <location>
        <begin position="370"/>
        <end position="386"/>
    </location>
</feature>
<feature type="compositionally biased region" description="Polar residues" evidence="6">
    <location>
        <begin position="593"/>
        <end position="630"/>
    </location>
</feature>
<evidence type="ECO:0000256" key="4">
    <source>
        <dbReference type="ARBA" id="ARBA00022454"/>
    </source>
</evidence>
<comment type="similarity">
    <text evidence="3">Belongs to the CENP-T/CNN1 family.</text>
</comment>
<evidence type="ECO:0000313" key="8">
    <source>
        <dbReference type="EMBL" id="KAK3085234.1"/>
    </source>
</evidence>
<sequence length="903" mass="99247">MEKSQDDSATPRTLIEGYFDRAPTQRSQIPNRKRKAIDRTPVKDGSKRLSQTLPSRSRRSSPRAAKKRRSSISVATEVTPKSLLEDYLVSARSTMPSLRRLPRRTPQGREQQRNVGSNNVLEDTRTPRTQLDGLMYNAPEEASVHVVKRNQRRRTVSVNSPAVNADHTVNIQMSSIRSDSMDSTEPDIDSSNRRGRLMSMRNIHVDVSMTDSAASSPRATRKSTRNASLKLTSDNSINSPGKVLQKSSLANESPEHVTEKSQVFSPGRVLRSKSPAVTYPNNNIGSPSSMSSFDFNKSVDIAMSPNRDSDLSVMTSPERAPPSARNRKAEGLSRQLLREKFIQGLKDATQVLPDKESTSEQNKSPDRSMSKTLTDMSNSAMPSHNGTPVEISMRQSPRRNTSSLRTPSSPSHAVQETSVDLTPRKNATSAQMPSSPRRTPLKTPINLTPGRNTSVQMPSSPRHTPLKTPVNLTPGRNTSVQMPSSPRHTPLKTPVNLTPGRNTSVQMPSSPRHTPLKTPVNLTPRRNNTSIRSLRSQGVTPQKTTDLTPRRVTTSVAKSSKGTPQRFPTDLSLVRNSTLTQDGPGTENHTPRKSSVFTSGSKNSSSLSMRQSPGKNTSQKSPGDTSSKQVPNMEEGTDSPSRIGQINGNHNRLSNATPAELGRNVMSSKSLTRVSSIGKSRMSAMSSSSRSGQSPGSRLAQSPGSRNVQSPSSRRKNLSAIPSTGEATPDVTELDTTELFPLRTPRFGPRESDVPSPLYTSTPAPPRQNAVKNRTTQPPRPLQTNIGLKRRPVAPIPKSQFLLNSTIVNMFKHCCKTRVNKDALPDLVRVTDRYFEQACDDLKGLAKHGRRNYIDKSDCEMLMKRQGFITDKVSLNGLIEKNLPMELRQELIPIARSGNKVVP</sequence>
<feature type="compositionally biased region" description="Basic residues" evidence="6">
    <location>
        <begin position="56"/>
        <end position="70"/>
    </location>
</feature>
<evidence type="ECO:0000256" key="2">
    <source>
        <dbReference type="ARBA" id="ARBA00004286"/>
    </source>
</evidence>
<keyword evidence="5" id="KW-0539">Nucleus</keyword>
<feature type="domain" description="CENP-T/Histone H4 histone fold" evidence="7">
    <location>
        <begin position="813"/>
        <end position="896"/>
    </location>
</feature>
<feature type="compositionally biased region" description="Polar residues" evidence="6">
    <location>
        <begin position="770"/>
        <end position="785"/>
    </location>
</feature>
<proteinExistence type="inferred from homology"/>
<accession>A0AA88XXU8</accession>
<feature type="region of interest" description="Disordered" evidence="6">
    <location>
        <begin position="304"/>
        <end position="333"/>
    </location>
</feature>
<feature type="compositionally biased region" description="Polar residues" evidence="6">
    <location>
        <begin position="495"/>
        <end position="512"/>
    </location>
</feature>
<dbReference type="PANTHER" id="PTHR46904">
    <property type="entry name" value="CENTROMERE PROTEIN T"/>
    <property type="match status" value="1"/>
</dbReference>
<feature type="region of interest" description="Disordered" evidence="6">
    <location>
        <begin position="347"/>
        <end position="785"/>
    </location>
</feature>
<dbReference type="InterPro" id="IPR009072">
    <property type="entry name" value="Histone-fold"/>
</dbReference>
<dbReference type="AlphaFoldDB" id="A0AA88XXU8"/>
<evidence type="ECO:0000256" key="3">
    <source>
        <dbReference type="ARBA" id="ARBA00010137"/>
    </source>
</evidence>
<name>A0AA88XXU8_PINIB</name>
<dbReference type="PANTHER" id="PTHR46904:SF1">
    <property type="entry name" value="CENTROMERE PROTEIN T"/>
    <property type="match status" value="1"/>
</dbReference>
<comment type="subcellular location">
    <subcellularLocation>
        <location evidence="2">Chromosome</location>
    </subcellularLocation>
    <subcellularLocation>
        <location evidence="1">Nucleus</location>
    </subcellularLocation>
</comment>
<feature type="compositionally biased region" description="Polar residues" evidence="6">
    <location>
        <begin position="574"/>
        <end position="583"/>
    </location>
</feature>
<dbReference type="GO" id="GO:0003677">
    <property type="term" value="F:DNA binding"/>
    <property type="evidence" value="ECO:0007669"/>
    <property type="project" value="InterPro"/>
</dbReference>
<dbReference type="EMBL" id="VSWD01000012">
    <property type="protein sequence ID" value="KAK3085234.1"/>
    <property type="molecule type" value="Genomic_DNA"/>
</dbReference>
<feature type="compositionally biased region" description="Polar residues" evidence="6">
    <location>
        <begin position="699"/>
        <end position="712"/>
    </location>
</feature>
<evidence type="ECO:0000256" key="5">
    <source>
        <dbReference type="ARBA" id="ARBA00023242"/>
    </source>
</evidence>
<dbReference type="Proteomes" id="UP001186944">
    <property type="component" value="Unassembled WGS sequence"/>
</dbReference>